<dbReference type="Proteomes" id="UP000789595">
    <property type="component" value="Unassembled WGS sequence"/>
</dbReference>
<evidence type="ECO:0000256" key="2">
    <source>
        <dbReference type="SAM" id="MobiDB-lite"/>
    </source>
</evidence>
<gene>
    <name evidence="3" type="ORF">PCAL00307_LOCUS12376</name>
    <name evidence="4" type="ORF">PECAL_6P14050</name>
</gene>
<keyword evidence="5" id="KW-1185">Reference proteome</keyword>
<dbReference type="EMBL" id="CAKKNE010000006">
    <property type="protein sequence ID" value="CAH0379767.1"/>
    <property type="molecule type" value="Genomic_DNA"/>
</dbReference>
<organism evidence="3">
    <name type="scientific">Pelagomonas calceolata</name>
    <dbReference type="NCBI Taxonomy" id="35677"/>
    <lineage>
        <taxon>Eukaryota</taxon>
        <taxon>Sar</taxon>
        <taxon>Stramenopiles</taxon>
        <taxon>Ochrophyta</taxon>
        <taxon>Pelagophyceae</taxon>
        <taxon>Pelagomonadales</taxon>
        <taxon>Pelagomonadaceae</taxon>
        <taxon>Pelagomonas</taxon>
    </lineage>
</organism>
<feature type="region of interest" description="Disordered" evidence="2">
    <location>
        <begin position="345"/>
        <end position="366"/>
    </location>
</feature>
<evidence type="ECO:0000313" key="3">
    <source>
        <dbReference type="EMBL" id="CAE0696940.1"/>
    </source>
</evidence>
<feature type="coiled-coil region" evidence="1">
    <location>
        <begin position="70"/>
        <end position="97"/>
    </location>
</feature>
<sequence>MNPVILLLLHSQREVLAFSARLQKPTTSTKNGCSRGASAVQRRKNGVSCSAAAHLPCDATTGALYECAEAAAFQAQAAALRQEAAALEDALLAERRALEPTKVVVPAATTTAPTLRTRSTLAGQLLSTSWELKDDGAAFACFEDNGGHVVAQAEGTWSVRDSRRGGIGVKIRLYARGRVDGRIVSTVATFDALHPDDARDARELQRTLADAVRDAEKAAARLVPLEALNFVEPPQAFWPKLNTESLASRFVQKLRTTSRRRRARRIRKLSLQSITAARRAYDKNARAAAVAERGEPAVVGGVALVVAASGNVRVDGLAPVLATTWAPSPGALLRGEAYVVDGAPAAAKKSRRRAGGRAGGVSTRLA</sequence>
<reference evidence="3" key="1">
    <citation type="submission" date="2021-01" db="EMBL/GenBank/DDBJ databases">
        <authorList>
            <person name="Corre E."/>
            <person name="Pelletier E."/>
            <person name="Niang G."/>
            <person name="Scheremetjew M."/>
            <person name="Finn R."/>
            <person name="Kale V."/>
            <person name="Holt S."/>
            <person name="Cochrane G."/>
            <person name="Meng A."/>
            <person name="Brown T."/>
            <person name="Cohen L."/>
        </authorList>
    </citation>
    <scope>NUCLEOTIDE SEQUENCE</scope>
    <source>
        <strain evidence="3">CCMP1756</strain>
    </source>
</reference>
<dbReference type="EMBL" id="HBIW01014391">
    <property type="protein sequence ID" value="CAE0696940.1"/>
    <property type="molecule type" value="Transcribed_RNA"/>
</dbReference>
<protein>
    <submittedName>
        <fullName evidence="3">Uncharacterized protein</fullName>
    </submittedName>
</protein>
<keyword evidence="1" id="KW-0175">Coiled coil</keyword>
<evidence type="ECO:0000256" key="1">
    <source>
        <dbReference type="SAM" id="Coils"/>
    </source>
</evidence>
<name>A0A7S4E871_9STRA</name>
<evidence type="ECO:0000313" key="5">
    <source>
        <dbReference type="Proteomes" id="UP000789595"/>
    </source>
</evidence>
<proteinExistence type="predicted"/>
<accession>A0A7S4E871</accession>
<reference evidence="4" key="2">
    <citation type="submission" date="2021-11" db="EMBL/GenBank/DDBJ databases">
        <authorList>
            <consortium name="Genoscope - CEA"/>
            <person name="William W."/>
        </authorList>
    </citation>
    <scope>NUCLEOTIDE SEQUENCE</scope>
</reference>
<evidence type="ECO:0000313" key="4">
    <source>
        <dbReference type="EMBL" id="CAH0379767.1"/>
    </source>
</evidence>
<dbReference type="AlphaFoldDB" id="A0A7S4E871"/>